<proteinExistence type="predicted"/>
<protein>
    <recommendedName>
        <fullName evidence="3">DUF2282 domain-containing protein</fullName>
    </recommendedName>
</protein>
<evidence type="ECO:0000313" key="1">
    <source>
        <dbReference type="EMBL" id="MDD7969475.1"/>
    </source>
</evidence>
<reference evidence="1" key="1">
    <citation type="submission" date="2023-02" db="EMBL/GenBank/DDBJ databases">
        <title>Description of Roseinatronobacter alkalisoli sp. nov., an alkaliphilic bacerium isolated from soda soil.</title>
        <authorList>
            <person name="Wei W."/>
        </authorList>
    </citation>
    <scope>NUCLEOTIDE SEQUENCE</scope>
    <source>
        <strain evidence="1">HJB301</strain>
    </source>
</reference>
<comment type="caution">
    <text evidence="1">The sequence shown here is derived from an EMBL/GenBank/DDBJ whole genome shotgun (WGS) entry which is preliminary data.</text>
</comment>
<sequence>MSIKTSFVFGVSCCCLFTFTSESQALTCVATGSGKVYCGTVIIQEAKLCSDPTGTKCEGQIKVQDLAEALLMAVEEADASE</sequence>
<keyword evidence="2" id="KW-1185">Reference proteome</keyword>
<accession>A0ABT5T2X0</accession>
<dbReference type="Proteomes" id="UP001431784">
    <property type="component" value="Unassembled WGS sequence"/>
</dbReference>
<dbReference type="EMBL" id="JAQZSM010000001">
    <property type="protein sequence ID" value="MDD7969475.1"/>
    <property type="molecule type" value="Genomic_DNA"/>
</dbReference>
<evidence type="ECO:0000313" key="2">
    <source>
        <dbReference type="Proteomes" id="UP001431784"/>
    </source>
</evidence>
<gene>
    <name evidence="1" type="ORF">PUT78_00055</name>
</gene>
<dbReference type="RefSeq" id="WP_274349946.1">
    <property type="nucleotide sequence ID" value="NZ_JAQZSM010000001.1"/>
</dbReference>
<evidence type="ECO:0008006" key="3">
    <source>
        <dbReference type="Google" id="ProtNLM"/>
    </source>
</evidence>
<organism evidence="1 2">
    <name type="scientific">Roseinatronobacter alkalisoli</name>
    <dbReference type="NCBI Taxonomy" id="3028235"/>
    <lineage>
        <taxon>Bacteria</taxon>
        <taxon>Pseudomonadati</taxon>
        <taxon>Pseudomonadota</taxon>
        <taxon>Alphaproteobacteria</taxon>
        <taxon>Rhodobacterales</taxon>
        <taxon>Paracoccaceae</taxon>
        <taxon>Roseinatronobacter</taxon>
    </lineage>
</organism>
<name>A0ABT5T2X0_9RHOB</name>